<evidence type="ECO:0000256" key="2">
    <source>
        <dbReference type="ARBA" id="ARBA00022448"/>
    </source>
</evidence>
<feature type="transmembrane region" description="Helical" evidence="7">
    <location>
        <begin position="119"/>
        <end position="140"/>
    </location>
</feature>
<evidence type="ECO:0000256" key="1">
    <source>
        <dbReference type="ARBA" id="ARBA00004651"/>
    </source>
</evidence>
<protein>
    <submittedName>
        <fullName evidence="9">ABC transporter permease subunit</fullName>
    </submittedName>
</protein>
<dbReference type="SUPFAM" id="SSF161098">
    <property type="entry name" value="MetI-like"/>
    <property type="match status" value="1"/>
</dbReference>
<evidence type="ECO:0000256" key="7">
    <source>
        <dbReference type="RuleBase" id="RU363032"/>
    </source>
</evidence>
<dbReference type="Proteomes" id="UP001469365">
    <property type="component" value="Unassembled WGS sequence"/>
</dbReference>
<dbReference type="InterPro" id="IPR050809">
    <property type="entry name" value="UgpAE/MalFG_permease"/>
</dbReference>
<dbReference type="RefSeq" id="WP_341415873.1">
    <property type="nucleotide sequence ID" value="NZ_JBBPCC010000007.1"/>
</dbReference>
<evidence type="ECO:0000256" key="3">
    <source>
        <dbReference type="ARBA" id="ARBA00022475"/>
    </source>
</evidence>
<evidence type="ECO:0000256" key="6">
    <source>
        <dbReference type="ARBA" id="ARBA00023136"/>
    </source>
</evidence>
<dbReference type="Gene3D" id="1.10.3720.10">
    <property type="entry name" value="MetI-like"/>
    <property type="match status" value="1"/>
</dbReference>
<evidence type="ECO:0000259" key="8">
    <source>
        <dbReference type="PROSITE" id="PS50928"/>
    </source>
</evidence>
<keyword evidence="5 7" id="KW-1133">Transmembrane helix</keyword>
<keyword evidence="6 7" id="KW-0472">Membrane</keyword>
<keyword evidence="2 7" id="KW-0813">Transport</keyword>
<evidence type="ECO:0000256" key="4">
    <source>
        <dbReference type="ARBA" id="ARBA00022692"/>
    </source>
</evidence>
<proteinExistence type="inferred from homology"/>
<feature type="transmembrane region" description="Helical" evidence="7">
    <location>
        <begin position="170"/>
        <end position="193"/>
    </location>
</feature>
<feature type="transmembrane region" description="Helical" evidence="7">
    <location>
        <begin position="12"/>
        <end position="31"/>
    </location>
</feature>
<dbReference type="InterPro" id="IPR000515">
    <property type="entry name" value="MetI-like"/>
</dbReference>
<comment type="similarity">
    <text evidence="7">Belongs to the binding-protein-dependent transport system permease family.</text>
</comment>
<feature type="transmembrane region" description="Helical" evidence="7">
    <location>
        <begin position="68"/>
        <end position="98"/>
    </location>
</feature>
<dbReference type="Pfam" id="PF00528">
    <property type="entry name" value="BPD_transp_1"/>
    <property type="match status" value="1"/>
</dbReference>
<keyword evidence="4 7" id="KW-0812">Transmembrane</keyword>
<dbReference type="InterPro" id="IPR035906">
    <property type="entry name" value="MetI-like_sf"/>
</dbReference>
<comment type="subcellular location">
    <subcellularLocation>
        <location evidence="1 7">Cell membrane</location>
        <topology evidence="1 7">Multi-pass membrane protein</topology>
    </subcellularLocation>
</comment>
<evidence type="ECO:0000313" key="10">
    <source>
        <dbReference type="Proteomes" id="UP001469365"/>
    </source>
</evidence>
<feature type="transmembrane region" description="Helical" evidence="7">
    <location>
        <begin position="214"/>
        <end position="235"/>
    </location>
</feature>
<feature type="domain" description="ABC transmembrane type-1" evidence="8">
    <location>
        <begin position="73"/>
        <end position="288"/>
    </location>
</feature>
<accession>A0ABU9DIU9</accession>
<gene>
    <name evidence="9" type="ORF">WMW72_12800</name>
</gene>
<dbReference type="CDD" id="cd06261">
    <property type="entry name" value="TM_PBP2"/>
    <property type="match status" value="1"/>
</dbReference>
<comment type="caution">
    <text evidence="9">The sequence shown here is derived from an EMBL/GenBank/DDBJ whole genome shotgun (WGS) entry which is preliminary data.</text>
</comment>
<keyword evidence="3" id="KW-1003">Cell membrane</keyword>
<evidence type="ECO:0000313" key="9">
    <source>
        <dbReference type="EMBL" id="MEK8128785.1"/>
    </source>
</evidence>
<sequence length="300" mass="34063">MVRIARQVYRYRIMYALLLPGLLYFAVFKYVPMVYITAAFKNYNVLKGLWESPWVGWQNFKLFFEGVYFYQIIGNTILISLYKLLFSFPAPIILALMLNSVTSKGFKRTIQTLTYLPHFLSWVIIYGLLVAFLAPGTGLINQLLTAFHLDRISFLTEPGLIRPLIVGTDIWQSVGWGAIIYLAALTGIDPSLYEAATVDGASRWRQLWSVTLPGIRNVIVLMLILRLSAILDVGFDQIYMMMNPLNQEKADVIETWVYRVGLQEGRIGLATAVGLFKSVIGFVLVLGANRLAKRFDGQIW</sequence>
<organism evidence="9 10">
    <name type="scientific">Paenibacillus filicis</name>
    <dbReference type="NCBI Taxonomy" id="669464"/>
    <lineage>
        <taxon>Bacteria</taxon>
        <taxon>Bacillati</taxon>
        <taxon>Bacillota</taxon>
        <taxon>Bacilli</taxon>
        <taxon>Bacillales</taxon>
        <taxon>Paenibacillaceae</taxon>
        <taxon>Paenibacillus</taxon>
    </lineage>
</organism>
<keyword evidence="10" id="KW-1185">Reference proteome</keyword>
<feature type="transmembrane region" description="Helical" evidence="7">
    <location>
        <begin position="267"/>
        <end position="288"/>
    </location>
</feature>
<evidence type="ECO:0000256" key="5">
    <source>
        <dbReference type="ARBA" id="ARBA00022989"/>
    </source>
</evidence>
<dbReference type="EMBL" id="JBBPCC010000007">
    <property type="protein sequence ID" value="MEK8128785.1"/>
    <property type="molecule type" value="Genomic_DNA"/>
</dbReference>
<name>A0ABU9DIU9_9BACL</name>
<reference evidence="9 10" key="1">
    <citation type="submission" date="2024-04" db="EMBL/GenBank/DDBJ databases">
        <title>draft genome sequnece of Paenibacillus filicis.</title>
        <authorList>
            <person name="Kim D.-U."/>
        </authorList>
    </citation>
    <scope>NUCLEOTIDE SEQUENCE [LARGE SCALE GENOMIC DNA]</scope>
    <source>
        <strain evidence="9 10">KACC14197</strain>
    </source>
</reference>
<dbReference type="PANTHER" id="PTHR43227">
    <property type="entry name" value="BLL4140 PROTEIN"/>
    <property type="match status" value="1"/>
</dbReference>
<dbReference type="PANTHER" id="PTHR43227:SF11">
    <property type="entry name" value="BLL4140 PROTEIN"/>
    <property type="match status" value="1"/>
</dbReference>
<dbReference type="PROSITE" id="PS50928">
    <property type="entry name" value="ABC_TM1"/>
    <property type="match status" value="1"/>
</dbReference>